<comment type="caution">
    <text evidence="15">The sequence shown here is derived from an EMBL/GenBank/DDBJ whole genome shotgun (WGS) entry which is preliminary data.</text>
</comment>
<dbReference type="InterPro" id="IPR036565">
    <property type="entry name" value="Mur-like_cat_sf"/>
</dbReference>
<dbReference type="GO" id="GO:0005524">
    <property type="term" value="F:ATP binding"/>
    <property type="evidence" value="ECO:0007669"/>
    <property type="project" value="UniProtKB-UniRule"/>
</dbReference>
<evidence type="ECO:0000256" key="11">
    <source>
        <dbReference type="RuleBase" id="RU004136"/>
    </source>
</evidence>
<gene>
    <name evidence="10 15" type="primary">murF</name>
    <name evidence="15" type="ORF">GO755_16860</name>
</gene>
<proteinExistence type="inferred from homology"/>
<dbReference type="HAMAP" id="MF_02019">
    <property type="entry name" value="MurF"/>
    <property type="match status" value="1"/>
</dbReference>
<dbReference type="InterPro" id="IPR036615">
    <property type="entry name" value="Mur_ligase_C_dom_sf"/>
</dbReference>
<dbReference type="Pfam" id="PF02875">
    <property type="entry name" value="Mur_ligase_C"/>
    <property type="match status" value="1"/>
</dbReference>
<comment type="pathway">
    <text evidence="10 11">Cell wall biogenesis; peptidoglycan biosynthesis.</text>
</comment>
<evidence type="ECO:0000259" key="13">
    <source>
        <dbReference type="Pfam" id="PF02875"/>
    </source>
</evidence>
<evidence type="ECO:0000256" key="7">
    <source>
        <dbReference type="ARBA" id="ARBA00022984"/>
    </source>
</evidence>
<dbReference type="GO" id="GO:0051301">
    <property type="term" value="P:cell division"/>
    <property type="evidence" value="ECO:0007669"/>
    <property type="project" value="UniProtKB-KW"/>
</dbReference>
<evidence type="ECO:0000259" key="14">
    <source>
        <dbReference type="Pfam" id="PF08245"/>
    </source>
</evidence>
<evidence type="ECO:0000256" key="3">
    <source>
        <dbReference type="ARBA" id="ARBA00022618"/>
    </source>
</evidence>
<reference evidence="15 16" key="1">
    <citation type="submission" date="2019-12" db="EMBL/GenBank/DDBJ databases">
        <title>Spirosoma sp. HMF4905 genome sequencing and assembly.</title>
        <authorList>
            <person name="Kang H."/>
            <person name="Cha I."/>
            <person name="Kim H."/>
            <person name="Joh K."/>
        </authorList>
    </citation>
    <scope>NUCLEOTIDE SEQUENCE [LARGE SCALE GENOMIC DNA]</scope>
    <source>
        <strain evidence="15 16">HMF4905</strain>
    </source>
</reference>
<keyword evidence="8 10" id="KW-0131">Cell cycle</keyword>
<keyword evidence="7 10" id="KW-0573">Peptidoglycan synthesis</keyword>
<dbReference type="InterPro" id="IPR004101">
    <property type="entry name" value="Mur_ligase_C"/>
</dbReference>
<dbReference type="SUPFAM" id="SSF53623">
    <property type="entry name" value="MurD-like peptide ligases, catalytic domain"/>
    <property type="match status" value="1"/>
</dbReference>
<dbReference type="PANTHER" id="PTHR43024:SF1">
    <property type="entry name" value="UDP-N-ACETYLMURAMOYL-TRIPEPTIDE--D-ALANYL-D-ALANINE LIGASE"/>
    <property type="match status" value="1"/>
</dbReference>
<name>A0A7K1SD62_9BACT</name>
<dbReference type="GO" id="GO:0071555">
    <property type="term" value="P:cell wall organization"/>
    <property type="evidence" value="ECO:0007669"/>
    <property type="project" value="UniProtKB-KW"/>
</dbReference>
<dbReference type="Proteomes" id="UP000436006">
    <property type="component" value="Unassembled WGS sequence"/>
</dbReference>
<dbReference type="EMBL" id="WPIN01000005">
    <property type="protein sequence ID" value="MVM31721.1"/>
    <property type="molecule type" value="Genomic_DNA"/>
</dbReference>
<dbReference type="NCBIfam" id="TIGR01143">
    <property type="entry name" value="murF"/>
    <property type="match status" value="1"/>
</dbReference>
<dbReference type="AlphaFoldDB" id="A0A7K1SD62"/>
<organism evidence="15 16">
    <name type="scientific">Spirosoma arboris</name>
    <dbReference type="NCBI Taxonomy" id="2682092"/>
    <lineage>
        <taxon>Bacteria</taxon>
        <taxon>Pseudomonadati</taxon>
        <taxon>Bacteroidota</taxon>
        <taxon>Cytophagia</taxon>
        <taxon>Cytophagales</taxon>
        <taxon>Cytophagaceae</taxon>
        <taxon>Spirosoma</taxon>
    </lineage>
</organism>
<evidence type="ECO:0000256" key="1">
    <source>
        <dbReference type="ARBA" id="ARBA00022490"/>
    </source>
</evidence>
<dbReference type="PANTHER" id="PTHR43024">
    <property type="entry name" value="UDP-N-ACETYLMURAMOYL-TRIPEPTIDE--D-ALANYL-D-ALANINE LIGASE"/>
    <property type="match status" value="1"/>
</dbReference>
<dbReference type="InterPro" id="IPR013221">
    <property type="entry name" value="Mur_ligase_cen"/>
</dbReference>
<dbReference type="UniPathway" id="UPA00219"/>
<keyword evidence="6 10" id="KW-0133">Cell shape</keyword>
<evidence type="ECO:0000256" key="2">
    <source>
        <dbReference type="ARBA" id="ARBA00022598"/>
    </source>
</evidence>
<accession>A0A7K1SD62</accession>
<comment type="similarity">
    <text evidence="10">Belongs to the MurCDEF family. MurF subfamily.</text>
</comment>
<dbReference type="InterPro" id="IPR005863">
    <property type="entry name" value="UDP-N-AcMur_synth"/>
</dbReference>
<feature type="domain" description="Mur ligase C-terminal" evidence="13">
    <location>
        <begin position="323"/>
        <end position="400"/>
    </location>
</feature>
<dbReference type="SUPFAM" id="SSF53244">
    <property type="entry name" value="MurD-like peptide ligases, peptide-binding domain"/>
    <property type="match status" value="1"/>
</dbReference>
<comment type="function">
    <text evidence="10 11">Involved in cell wall formation. Catalyzes the final step in the synthesis of UDP-N-acetylmuramoyl-pentapeptide, the precursor of murein.</text>
</comment>
<comment type="catalytic activity">
    <reaction evidence="10 11">
        <text>D-alanyl-D-alanine + UDP-N-acetyl-alpha-D-muramoyl-L-alanyl-gamma-D-glutamyl-meso-2,6-diaminopimelate + ATP = UDP-N-acetyl-alpha-D-muramoyl-L-alanyl-gamma-D-glutamyl-meso-2,6-diaminopimeloyl-D-alanyl-D-alanine + ADP + phosphate + H(+)</text>
        <dbReference type="Rhea" id="RHEA:28374"/>
        <dbReference type="ChEBI" id="CHEBI:15378"/>
        <dbReference type="ChEBI" id="CHEBI:30616"/>
        <dbReference type="ChEBI" id="CHEBI:43474"/>
        <dbReference type="ChEBI" id="CHEBI:57822"/>
        <dbReference type="ChEBI" id="CHEBI:61386"/>
        <dbReference type="ChEBI" id="CHEBI:83905"/>
        <dbReference type="ChEBI" id="CHEBI:456216"/>
        <dbReference type="EC" id="6.3.2.10"/>
    </reaction>
</comment>
<keyword evidence="16" id="KW-1185">Reference proteome</keyword>
<feature type="domain" description="Mur ligase central" evidence="14">
    <location>
        <begin position="99"/>
        <end position="299"/>
    </location>
</feature>
<keyword evidence="1 10" id="KW-0963">Cytoplasm</keyword>
<dbReference type="GO" id="GO:0047480">
    <property type="term" value="F:UDP-N-acetylmuramoyl-tripeptide-D-alanyl-D-alanine ligase activity"/>
    <property type="evidence" value="ECO:0007669"/>
    <property type="project" value="UniProtKB-UniRule"/>
</dbReference>
<keyword evidence="9 10" id="KW-0961">Cell wall biogenesis/degradation</keyword>
<dbReference type="Gene3D" id="3.40.1390.10">
    <property type="entry name" value="MurE/MurF, N-terminal domain"/>
    <property type="match status" value="1"/>
</dbReference>
<dbReference type="GO" id="GO:0009252">
    <property type="term" value="P:peptidoglycan biosynthetic process"/>
    <property type="evidence" value="ECO:0007669"/>
    <property type="project" value="UniProtKB-UniRule"/>
</dbReference>
<evidence type="ECO:0000256" key="5">
    <source>
        <dbReference type="ARBA" id="ARBA00022840"/>
    </source>
</evidence>
<evidence type="ECO:0000313" key="15">
    <source>
        <dbReference type="EMBL" id="MVM31721.1"/>
    </source>
</evidence>
<keyword evidence="4 10" id="KW-0547">Nucleotide-binding</keyword>
<evidence type="ECO:0000256" key="9">
    <source>
        <dbReference type="ARBA" id="ARBA00023316"/>
    </source>
</evidence>
<evidence type="ECO:0000313" key="16">
    <source>
        <dbReference type="Proteomes" id="UP000436006"/>
    </source>
</evidence>
<evidence type="ECO:0000259" key="12">
    <source>
        <dbReference type="Pfam" id="PF01225"/>
    </source>
</evidence>
<comment type="subcellular location">
    <subcellularLocation>
        <location evidence="10 11">Cytoplasm</location>
    </subcellularLocation>
</comment>
<dbReference type="Pfam" id="PF08245">
    <property type="entry name" value="Mur_ligase_M"/>
    <property type="match status" value="1"/>
</dbReference>
<evidence type="ECO:0000256" key="10">
    <source>
        <dbReference type="HAMAP-Rule" id="MF_02019"/>
    </source>
</evidence>
<feature type="binding site" evidence="10">
    <location>
        <begin position="100"/>
        <end position="106"/>
    </location>
    <ligand>
        <name>ATP</name>
        <dbReference type="ChEBI" id="CHEBI:30616"/>
    </ligand>
</feature>
<dbReference type="Gene3D" id="3.40.1190.10">
    <property type="entry name" value="Mur-like, catalytic domain"/>
    <property type="match status" value="1"/>
</dbReference>
<evidence type="ECO:0000256" key="4">
    <source>
        <dbReference type="ARBA" id="ARBA00022741"/>
    </source>
</evidence>
<evidence type="ECO:0000256" key="8">
    <source>
        <dbReference type="ARBA" id="ARBA00023306"/>
    </source>
</evidence>
<sequence>MVNTEQLYHKFLECTGVSTDTRRITPDCLFVALKGDKFDGNQFAEQALAEGARYALVDDPAVAARDQERCLLVADGLTALQDLARHHRQTFNFPVIGLTGSNGKTTTKELIAAVLSKNYRTYATVGNLNNHIGVPLTLLALNEQYELAVVEMGANHQKEIELLCSIAQPTHGLITNVGKAHLEGFGGIEGVRKGKGELYDYLIQNSKTVFINSRDKTLMAMYRERLKTTRSEFTATESTAAEPTFAEAVFYPAVEATEEPIELLLESPVVVYRDSTGQEITTHLPGRYNFENMTAALAIGDYFGVSPEEANRAIADYNPTNNRSQVITKGTNTVLLDAYNANPSSMAAAIRQFATTPAKHKVVILGDMYELGNESEAEHAALGKLIADSKFDLVILAGKDMHYALGSLPKAYYFPDKFSLHNWLMDNPMTDTNFLVKGSRGMSLETVVPFI</sequence>
<dbReference type="GO" id="GO:0008360">
    <property type="term" value="P:regulation of cell shape"/>
    <property type="evidence" value="ECO:0007669"/>
    <property type="project" value="UniProtKB-KW"/>
</dbReference>
<dbReference type="EC" id="6.3.2.10" evidence="10 11"/>
<dbReference type="GO" id="GO:0005737">
    <property type="term" value="C:cytoplasm"/>
    <property type="evidence" value="ECO:0007669"/>
    <property type="project" value="UniProtKB-SubCell"/>
</dbReference>
<evidence type="ECO:0000256" key="6">
    <source>
        <dbReference type="ARBA" id="ARBA00022960"/>
    </source>
</evidence>
<dbReference type="InterPro" id="IPR000713">
    <property type="entry name" value="Mur_ligase_N"/>
</dbReference>
<dbReference type="InterPro" id="IPR051046">
    <property type="entry name" value="MurCDEF_CellWall_CoF430Synth"/>
</dbReference>
<dbReference type="SUPFAM" id="SSF63418">
    <property type="entry name" value="MurE/MurF N-terminal domain"/>
    <property type="match status" value="1"/>
</dbReference>
<dbReference type="Gene3D" id="3.90.190.20">
    <property type="entry name" value="Mur ligase, C-terminal domain"/>
    <property type="match status" value="1"/>
</dbReference>
<keyword evidence="3 10" id="KW-0132">Cell division</keyword>
<dbReference type="RefSeq" id="WP_157586399.1">
    <property type="nucleotide sequence ID" value="NZ_WPIN01000005.1"/>
</dbReference>
<keyword evidence="2 10" id="KW-0436">Ligase</keyword>
<keyword evidence="5 10" id="KW-0067">ATP-binding</keyword>
<dbReference type="InterPro" id="IPR035911">
    <property type="entry name" value="MurE/MurF_N"/>
</dbReference>
<protein>
    <recommendedName>
        <fullName evidence="10 11">UDP-N-acetylmuramoyl-tripeptide--D-alanyl-D-alanine ligase</fullName>
        <ecNumber evidence="10 11">6.3.2.10</ecNumber>
    </recommendedName>
    <alternativeName>
        <fullName evidence="10">D-alanyl-D-alanine-adding enzyme</fullName>
    </alternativeName>
</protein>
<dbReference type="Pfam" id="PF01225">
    <property type="entry name" value="Mur_ligase"/>
    <property type="match status" value="1"/>
</dbReference>
<feature type="domain" description="Mur ligase N-terminal catalytic" evidence="12">
    <location>
        <begin position="15"/>
        <end position="87"/>
    </location>
</feature>